<dbReference type="Pfam" id="PF13545">
    <property type="entry name" value="HTH_Crp_2"/>
    <property type="match status" value="1"/>
</dbReference>
<name>A0A2I6S800_9RHOO</name>
<dbReference type="SUPFAM" id="SSF51206">
    <property type="entry name" value="cAMP-binding domain-like"/>
    <property type="match status" value="1"/>
</dbReference>
<evidence type="ECO:0000259" key="5">
    <source>
        <dbReference type="PROSITE" id="PS51063"/>
    </source>
</evidence>
<dbReference type="PROSITE" id="PS51063">
    <property type="entry name" value="HTH_CRP_2"/>
    <property type="match status" value="1"/>
</dbReference>
<dbReference type="InterPro" id="IPR050397">
    <property type="entry name" value="Env_Response_Regulators"/>
</dbReference>
<dbReference type="Gene3D" id="1.10.10.10">
    <property type="entry name" value="Winged helix-like DNA-binding domain superfamily/Winged helix DNA-binding domain"/>
    <property type="match status" value="1"/>
</dbReference>
<dbReference type="Pfam" id="PF00027">
    <property type="entry name" value="cNMP_binding"/>
    <property type="match status" value="1"/>
</dbReference>
<dbReference type="AlphaFoldDB" id="A0A2I6S800"/>
<feature type="domain" description="Cyclic nucleotide-binding" evidence="4">
    <location>
        <begin position="15"/>
        <end position="136"/>
    </location>
</feature>
<dbReference type="InterPro" id="IPR036390">
    <property type="entry name" value="WH_DNA-bd_sf"/>
</dbReference>
<evidence type="ECO:0008006" key="8">
    <source>
        <dbReference type="Google" id="ProtNLM"/>
    </source>
</evidence>
<evidence type="ECO:0000256" key="3">
    <source>
        <dbReference type="ARBA" id="ARBA00023163"/>
    </source>
</evidence>
<dbReference type="PANTHER" id="PTHR24567">
    <property type="entry name" value="CRP FAMILY TRANSCRIPTIONAL REGULATORY PROTEIN"/>
    <property type="match status" value="1"/>
</dbReference>
<dbReference type="OrthoDB" id="8565101at2"/>
<dbReference type="CDD" id="cd00038">
    <property type="entry name" value="CAP_ED"/>
    <property type="match status" value="1"/>
</dbReference>
<dbReference type="PROSITE" id="PS50042">
    <property type="entry name" value="CNMP_BINDING_3"/>
    <property type="match status" value="1"/>
</dbReference>
<reference evidence="6 7" key="1">
    <citation type="submission" date="2018-01" db="EMBL/GenBank/DDBJ databases">
        <authorList>
            <person name="Fu G.-Y."/>
        </authorList>
    </citation>
    <scope>NUCLEOTIDE SEQUENCE [LARGE SCALE GENOMIC DNA]</scope>
    <source>
        <strain evidence="6 7">SY39</strain>
    </source>
</reference>
<evidence type="ECO:0000313" key="6">
    <source>
        <dbReference type="EMBL" id="AUN95341.1"/>
    </source>
</evidence>
<proteinExistence type="predicted"/>
<keyword evidence="3" id="KW-0804">Transcription</keyword>
<dbReference type="GO" id="GO:0003677">
    <property type="term" value="F:DNA binding"/>
    <property type="evidence" value="ECO:0007669"/>
    <property type="project" value="UniProtKB-KW"/>
</dbReference>
<dbReference type="InterPro" id="IPR018490">
    <property type="entry name" value="cNMP-bd_dom_sf"/>
</dbReference>
<accession>A0A2I6S800</accession>
<sequence length="221" mass="24203">MQSSVSTVALRTFALFQGLPEDTLGRVAAVASMHRHPRGQRVVAAGEACDYVYFVLTGSVKVVVSGEEGGRDAILSLLGRGAVFGEMAMFGDQPRSASVVAAEASDLVRIASADLRRLMQENFELAWRMMCMLADRLREADRKIESLSLRDVHARVLELLHEMSEPDGDARIVATRITKQDIAKMVGASREMVSRVMRDLVRDGTVEETRKGIVLRAVEAG</sequence>
<dbReference type="InterPro" id="IPR014710">
    <property type="entry name" value="RmlC-like_jellyroll"/>
</dbReference>
<dbReference type="InterPro" id="IPR018488">
    <property type="entry name" value="cNMP-bd_CS"/>
</dbReference>
<dbReference type="RefSeq" id="WP_102247390.1">
    <property type="nucleotide sequence ID" value="NZ_CP025682.1"/>
</dbReference>
<dbReference type="GO" id="GO:0005829">
    <property type="term" value="C:cytosol"/>
    <property type="evidence" value="ECO:0007669"/>
    <property type="project" value="TreeGrafter"/>
</dbReference>
<protein>
    <recommendedName>
        <fullName evidence="8">Crp/Fnr family transcriptional regulator</fullName>
    </recommendedName>
</protein>
<dbReference type="InterPro" id="IPR000595">
    <property type="entry name" value="cNMP-bd_dom"/>
</dbReference>
<keyword evidence="1" id="KW-0805">Transcription regulation</keyword>
<evidence type="ECO:0000259" key="4">
    <source>
        <dbReference type="PROSITE" id="PS50042"/>
    </source>
</evidence>
<evidence type="ECO:0000313" key="7">
    <source>
        <dbReference type="Proteomes" id="UP000242205"/>
    </source>
</evidence>
<dbReference type="PROSITE" id="PS00888">
    <property type="entry name" value="CNMP_BINDING_1"/>
    <property type="match status" value="1"/>
</dbReference>
<dbReference type="InterPro" id="IPR036388">
    <property type="entry name" value="WH-like_DNA-bd_sf"/>
</dbReference>
<dbReference type="SMART" id="SM00419">
    <property type="entry name" value="HTH_CRP"/>
    <property type="match status" value="1"/>
</dbReference>
<evidence type="ECO:0000256" key="2">
    <source>
        <dbReference type="ARBA" id="ARBA00023125"/>
    </source>
</evidence>
<dbReference type="InterPro" id="IPR012318">
    <property type="entry name" value="HTH_CRP"/>
</dbReference>
<dbReference type="GO" id="GO:0003700">
    <property type="term" value="F:DNA-binding transcription factor activity"/>
    <property type="evidence" value="ECO:0007669"/>
    <property type="project" value="TreeGrafter"/>
</dbReference>
<gene>
    <name evidence="6" type="ORF">C0099_10645</name>
</gene>
<dbReference type="SUPFAM" id="SSF46785">
    <property type="entry name" value="Winged helix' DNA-binding domain"/>
    <property type="match status" value="1"/>
</dbReference>
<dbReference type="KEGG" id="atw:C0099_10645"/>
<dbReference type="SMART" id="SM00100">
    <property type="entry name" value="cNMP"/>
    <property type="match status" value="1"/>
</dbReference>
<evidence type="ECO:0000256" key="1">
    <source>
        <dbReference type="ARBA" id="ARBA00023015"/>
    </source>
</evidence>
<feature type="domain" description="HTH crp-type" evidence="5">
    <location>
        <begin position="150"/>
        <end position="219"/>
    </location>
</feature>
<organism evidence="6 7">
    <name type="scientific">Pseudazoarcus pumilus</name>
    <dbReference type="NCBI Taxonomy" id="2067960"/>
    <lineage>
        <taxon>Bacteria</taxon>
        <taxon>Pseudomonadati</taxon>
        <taxon>Pseudomonadota</taxon>
        <taxon>Betaproteobacteria</taxon>
        <taxon>Rhodocyclales</taxon>
        <taxon>Zoogloeaceae</taxon>
        <taxon>Pseudazoarcus</taxon>
    </lineage>
</organism>
<keyword evidence="7" id="KW-1185">Reference proteome</keyword>
<dbReference type="PROSITE" id="PS00889">
    <property type="entry name" value="CNMP_BINDING_2"/>
    <property type="match status" value="1"/>
</dbReference>
<dbReference type="Gene3D" id="2.60.120.10">
    <property type="entry name" value="Jelly Rolls"/>
    <property type="match status" value="1"/>
</dbReference>
<dbReference type="Proteomes" id="UP000242205">
    <property type="component" value="Chromosome"/>
</dbReference>
<keyword evidence="2" id="KW-0238">DNA-binding</keyword>
<dbReference type="PANTHER" id="PTHR24567:SF74">
    <property type="entry name" value="HTH-TYPE TRANSCRIPTIONAL REGULATOR ARCR"/>
    <property type="match status" value="1"/>
</dbReference>
<dbReference type="EMBL" id="CP025682">
    <property type="protein sequence ID" value="AUN95341.1"/>
    <property type="molecule type" value="Genomic_DNA"/>
</dbReference>